<evidence type="ECO:0000313" key="2">
    <source>
        <dbReference type="Proteomes" id="UP001345963"/>
    </source>
</evidence>
<reference evidence="1 2" key="1">
    <citation type="submission" date="2021-07" db="EMBL/GenBank/DDBJ databases">
        <authorList>
            <person name="Palmer J.M."/>
        </authorList>
    </citation>
    <scope>NUCLEOTIDE SEQUENCE [LARGE SCALE GENOMIC DNA]</scope>
    <source>
        <strain evidence="1 2">AT_MEX2019</strain>
        <tissue evidence="1">Muscle</tissue>
    </source>
</reference>
<dbReference type="InterPro" id="IPR009078">
    <property type="entry name" value="Ferritin-like_SF"/>
</dbReference>
<dbReference type="Pfam" id="PF00268">
    <property type="entry name" value="Ribonuc_red_sm"/>
    <property type="match status" value="1"/>
</dbReference>
<protein>
    <submittedName>
        <fullName evidence="1">Uncharacterized protein</fullName>
    </submittedName>
</protein>
<dbReference type="Gene3D" id="1.10.620.20">
    <property type="entry name" value="Ribonucleotide Reductase, subunit A"/>
    <property type="match status" value="1"/>
</dbReference>
<proteinExistence type="predicted"/>
<dbReference type="Proteomes" id="UP001345963">
    <property type="component" value="Unassembled WGS sequence"/>
</dbReference>
<dbReference type="SUPFAM" id="SSF47240">
    <property type="entry name" value="Ferritin-like"/>
    <property type="match status" value="1"/>
</dbReference>
<comment type="caution">
    <text evidence="1">The sequence shown here is derived from an EMBL/GenBank/DDBJ whole genome shotgun (WGS) entry which is preliminary data.</text>
</comment>
<feature type="non-terminal residue" evidence="1">
    <location>
        <position position="1"/>
    </location>
</feature>
<organism evidence="1 2">
    <name type="scientific">Ataeniobius toweri</name>
    <dbReference type="NCBI Taxonomy" id="208326"/>
    <lineage>
        <taxon>Eukaryota</taxon>
        <taxon>Metazoa</taxon>
        <taxon>Chordata</taxon>
        <taxon>Craniata</taxon>
        <taxon>Vertebrata</taxon>
        <taxon>Euteleostomi</taxon>
        <taxon>Actinopterygii</taxon>
        <taxon>Neopterygii</taxon>
        <taxon>Teleostei</taxon>
        <taxon>Neoteleostei</taxon>
        <taxon>Acanthomorphata</taxon>
        <taxon>Ovalentaria</taxon>
        <taxon>Atherinomorphae</taxon>
        <taxon>Cyprinodontiformes</taxon>
        <taxon>Goodeidae</taxon>
        <taxon>Ataeniobius</taxon>
    </lineage>
</organism>
<name>A0ABU7AJP0_9TELE</name>
<accession>A0ABU7AJP0</accession>
<dbReference type="EMBL" id="JAHUTI010019597">
    <property type="protein sequence ID" value="MED6237700.1"/>
    <property type="molecule type" value="Genomic_DNA"/>
</dbReference>
<sequence length="112" mass="12837">PEAVKSSLEEEEPLLKENPRRFVILPIQYHDIWQMYKKAEASFWTAEEVRCCIYLGCIATILPTTRSHVFTAGRMHLDGPCCIGFSSESVLNTLGKTHGNYPIREKLYLKGY</sequence>
<dbReference type="InterPro" id="IPR000358">
    <property type="entry name" value="RNR_small_fam"/>
</dbReference>
<dbReference type="InterPro" id="IPR012348">
    <property type="entry name" value="RNR-like"/>
</dbReference>
<keyword evidence="2" id="KW-1185">Reference proteome</keyword>
<gene>
    <name evidence="1" type="ORF">ATANTOWER_032713</name>
</gene>
<evidence type="ECO:0000313" key="1">
    <source>
        <dbReference type="EMBL" id="MED6237700.1"/>
    </source>
</evidence>